<dbReference type="SMART" id="SM00098">
    <property type="entry name" value="alkPPc"/>
    <property type="match status" value="1"/>
</dbReference>
<dbReference type="Pfam" id="PF00245">
    <property type="entry name" value="Alk_phosphatase"/>
    <property type="match status" value="1"/>
</dbReference>
<dbReference type="InterPro" id="IPR001952">
    <property type="entry name" value="Alkaline_phosphatase"/>
</dbReference>
<evidence type="ECO:0008006" key="3">
    <source>
        <dbReference type="Google" id="ProtNLM"/>
    </source>
</evidence>
<organism evidence="2">
    <name type="scientific">bioreactor metagenome</name>
    <dbReference type="NCBI Taxonomy" id="1076179"/>
    <lineage>
        <taxon>unclassified sequences</taxon>
        <taxon>metagenomes</taxon>
        <taxon>ecological metagenomes</taxon>
    </lineage>
</organism>
<dbReference type="SUPFAM" id="SSF53649">
    <property type="entry name" value="Alkaline phosphatase-like"/>
    <property type="match status" value="1"/>
</dbReference>
<dbReference type="GO" id="GO:0004035">
    <property type="term" value="F:alkaline phosphatase activity"/>
    <property type="evidence" value="ECO:0007669"/>
    <property type="project" value="TreeGrafter"/>
</dbReference>
<dbReference type="Gene3D" id="3.40.720.10">
    <property type="entry name" value="Alkaline Phosphatase, subunit A"/>
    <property type="match status" value="1"/>
</dbReference>
<dbReference type="InterPro" id="IPR017850">
    <property type="entry name" value="Alkaline_phosphatase_core_sf"/>
</dbReference>
<dbReference type="EMBL" id="VSSQ01036844">
    <property type="protein sequence ID" value="MPM89416.1"/>
    <property type="molecule type" value="Genomic_DNA"/>
</dbReference>
<comment type="caution">
    <text evidence="2">The sequence shown here is derived from an EMBL/GenBank/DDBJ whole genome shotgun (WGS) entry which is preliminary data.</text>
</comment>
<dbReference type="AlphaFoldDB" id="A0A645DJD1"/>
<keyword evidence="1" id="KW-0597">Phosphoprotein</keyword>
<evidence type="ECO:0000313" key="2">
    <source>
        <dbReference type="EMBL" id="MPM89416.1"/>
    </source>
</evidence>
<dbReference type="PANTHER" id="PTHR11596">
    <property type="entry name" value="ALKALINE PHOSPHATASE"/>
    <property type="match status" value="1"/>
</dbReference>
<dbReference type="CDD" id="cd16012">
    <property type="entry name" value="ALP"/>
    <property type="match status" value="1"/>
</dbReference>
<gene>
    <name evidence="2" type="ORF">SDC9_136525</name>
</gene>
<evidence type="ECO:0000256" key="1">
    <source>
        <dbReference type="ARBA" id="ARBA00022553"/>
    </source>
</evidence>
<protein>
    <recommendedName>
        <fullName evidence="3">Alkaline phosphatase</fullName>
    </recommendedName>
</protein>
<name>A0A645DJD1_9ZZZZ</name>
<reference evidence="2" key="1">
    <citation type="submission" date="2019-08" db="EMBL/GenBank/DDBJ databases">
        <authorList>
            <person name="Kucharzyk K."/>
            <person name="Murdoch R.W."/>
            <person name="Higgins S."/>
            <person name="Loffler F."/>
        </authorList>
    </citation>
    <scope>NUCLEOTIDE SEQUENCE</scope>
</reference>
<sequence>MLKVKSGKLAGLIHEDQLPEAKERGNYLPEATMAAVDILDNNKKGFFLMVEGSQIDWAGHKNDAAMMAREMIDFDKTIGAVLDYAEKDGNTLVVVTADHETGGLALIGGDIAGKKVKTNYALKNHSGIPVPVFAYGPGAEEFMGFMQNIDFKNKISKLLKIK</sequence>
<accession>A0A645DJD1</accession>
<dbReference type="PANTHER" id="PTHR11596:SF5">
    <property type="entry name" value="ALKALINE PHOSPHATASE"/>
    <property type="match status" value="1"/>
</dbReference>
<proteinExistence type="predicted"/>